<feature type="domain" description="Fibronectin type-III" evidence="2">
    <location>
        <begin position="587"/>
        <end position="668"/>
    </location>
</feature>
<dbReference type="PANTHER" id="PTHR13817">
    <property type="entry name" value="TITIN"/>
    <property type="match status" value="1"/>
</dbReference>
<dbReference type="EMBL" id="QMFB01000025">
    <property type="protein sequence ID" value="RAV14855.1"/>
    <property type="molecule type" value="Genomic_DNA"/>
</dbReference>
<dbReference type="OrthoDB" id="9803686at2"/>
<dbReference type="Gene3D" id="2.60.40.10">
    <property type="entry name" value="Immunoglobulins"/>
    <property type="match status" value="3"/>
</dbReference>
<dbReference type="SUPFAM" id="SSF49265">
    <property type="entry name" value="Fibronectin type III"/>
    <property type="match status" value="2"/>
</dbReference>
<feature type="domain" description="Fibronectin type-III" evidence="2">
    <location>
        <begin position="264"/>
        <end position="344"/>
    </location>
</feature>
<dbReference type="Pfam" id="PF00942">
    <property type="entry name" value="CBM_3"/>
    <property type="match status" value="1"/>
</dbReference>
<dbReference type="Gene3D" id="2.60.40.710">
    <property type="entry name" value="Endoglucanase-like"/>
    <property type="match status" value="1"/>
</dbReference>
<dbReference type="GO" id="GO:0005975">
    <property type="term" value="P:carbohydrate metabolic process"/>
    <property type="evidence" value="ECO:0007669"/>
    <property type="project" value="InterPro"/>
</dbReference>
<dbReference type="Gene3D" id="2.60.40.1180">
    <property type="entry name" value="Golgi alpha-mannosidase II"/>
    <property type="match status" value="1"/>
</dbReference>
<evidence type="ECO:0000256" key="1">
    <source>
        <dbReference type="ARBA" id="ARBA00022737"/>
    </source>
</evidence>
<keyword evidence="5" id="KW-1185">Reference proteome</keyword>
<dbReference type="CDD" id="cd00063">
    <property type="entry name" value="FN3"/>
    <property type="match status" value="3"/>
</dbReference>
<dbReference type="Pfam" id="PF12891">
    <property type="entry name" value="Glyco_hydro_44"/>
    <property type="match status" value="1"/>
</dbReference>
<dbReference type="PROSITE" id="PS51172">
    <property type="entry name" value="CBM3"/>
    <property type="match status" value="1"/>
</dbReference>
<dbReference type="InterPro" id="IPR008965">
    <property type="entry name" value="CBM2/CBM3_carb-bd_dom_sf"/>
</dbReference>
<dbReference type="InterPro" id="IPR017853">
    <property type="entry name" value="GH"/>
</dbReference>
<proteinExistence type="predicted"/>
<dbReference type="InterPro" id="IPR013780">
    <property type="entry name" value="Glyco_hydro_b"/>
</dbReference>
<dbReference type="InterPro" id="IPR013783">
    <property type="entry name" value="Ig-like_fold"/>
</dbReference>
<dbReference type="PROSITE" id="PS50853">
    <property type="entry name" value="FN3"/>
    <property type="match status" value="3"/>
</dbReference>
<dbReference type="InterPro" id="IPR003961">
    <property type="entry name" value="FN3_dom"/>
</dbReference>
<dbReference type="PANTHER" id="PTHR13817:SF166">
    <property type="entry name" value="NEURONAL IGCAM-RELATED"/>
    <property type="match status" value="1"/>
</dbReference>
<organism evidence="4 5">
    <name type="scientific">Paenibacillus contaminans</name>
    <dbReference type="NCBI Taxonomy" id="450362"/>
    <lineage>
        <taxon>Bacteria</taxon>
        <taxon>Bacillati</taxon>
        <taxon>Bacillota</taxon>
        <taxon>Bacilli</taxon>
        <taxon>Bacillales</taxon>
        <taxon>Paenibacillaceae</taxon>
        <taxon>Paenibacillus</taxon>
    </lineage>
</organism>
<name>A0A329M3U7_9BACL</name>
<dbReference type="Proteomes" id="UP000250369">
    <property type="component" value="Unassembled WGS sequence"/>
</dbReference>
<dbReference type="SMART" id="SM01067">
    <property type="entry name" value="CBM_3"/>
    <property type="match status" value="1"/>
</dbReference>
<sequence length="1189" mass="128686">MFITIQRRTARALALALAVVLMLNGFSLFGAAKIIAAANVETAVEAPVSPVAPGSVAALNARVKASEDASLLFDLEIFDASLKKVHQVFVDHIDVKAGETRTVPFEWAVPAGLPGGTYIVSLGIFGAGWDGMYTWHAGAASLTISQEESAFESSAAVAAETAKPGDTVDVDVTVTSRVYGDAIVEIGIVGPDGSKSTEEVVNGRFEAGQERTFGVEWVVPQKAQSGDYRIEIGVYSPDRSQMKHRNTSAGQFTVLAAGSQTIPAPADLKAAPKQLAVTVTWSGVSGATGYELEADGAIVPDIQGTSYIHQGLQPGTEHAYRVRAKQYGAAGAWSESVTAKTSAASGTAALKIFSKTGTSDWSQMPSPGFEIENAGKTPIPLGELSLRYYFTIEEESPLSIGFWSTASNRNVTTKFVKMPIPSEKADHYLEIGFAADAGPLQPGSKVGVYTWINKENWSIFDHTNDYSFTPTSDYTDNGNVTGYRSGTLVWGIEPMLFDIPPYPMNVAAAPADEAITVSWQPVEGATGYDVEADGRLTENISGTSFKHDWLRPGTRHTYKVRARAGSKTSIWSSTLSLKTTGEQALPAPANVRANLAETSVTVSWSKLAEAITGYEIEVDGAIIDAGMQTSYVHGGLVSGSQHTYKVRAKDGATRGAWSTTLKANTKFVPAGKFDVTFQVDPSAERAPISPYIYGTNEDLTGTENWSARRMGGNWMSTYNWETNASNAGDDYFFMSDNYVPWYYGGVPWGGNMAEPGVGVAGFHQKSLDKGMFSLVTLQAAGFAANDTNGEVTAAETAPSSRWVEVKPSKGAPFSLVPNLTDNAVYMDEFVHYLVNKFGGAKSATGIKAYQIDNEPGLWAKTHMHMHPQAPGSAEVADKGIELAKAVKNVDPDAELYGPVSYGFDEMYNMHEAADWKAVKGTYDWYMDYYLDRFRVASQQEGKRLLDALDIHWYPENTAGGYRITDSGSNGNLEANKERMQAPRSLWDSSYTENTWIGQWFSGFLPVIPRLQQSIDTYNPGTKIAITEYNYGGENNVYGGIAQADVLGIFGKYGVHFASFWKMVNELKEAPYISAAAKLFRNYDGNNAGFGDTKVKAETSDIENSSVYGSVYKDSDDNLHLIVLNKNNDHAMNAIFNIAGETGYKSARVWAFDGESSAITEREQVAEITGNTFTYEVPKLTACHIVLSAE</sequence>
<dbReference type="InterPro" id="IPR050964">
    <property type="entry name" value="Striated_Muscle_Regulatory"/>
</dbReference>
<protein>
    <submittedName>
        <fullName evidence="4">Uncharacterized protein</fullName>
    </submittedName>
</protein>
<evidence type="ECO:0000259" key="2">
    <source>
        <dbReference type="PROSITE" id="PS50853"/>
    </source>
</evidence>
<evidence type="ECO:0000259" key="3">
    <source>
        <dbReference type="PROSITE" id="PS51172"/>
    </source>
</evidence>
<dbReference type="Gene3D" id="3.20.20.80">
    <property type="entry name" value="Glycosidases"/>
    <property type="match status" value="1"/>
</dbReference>
<dbReference type="InterPro" id="IPR024745">
    <property type="entry name" value="GH44_cat"/>
</dbReference>
<feature type="domain" description="CBM3" evidence="3">
    <location>
        <begin position="345"/>
        <end position="495"/>
    </location>
</feature>
<dbReference type="AlphaFoldDB" id="A0A329M3U7"/>
<dbReference type="SUPFAM" id="SSF51445">
    <property type="entry name" value="(Trans)glycosidases"/>
    <property type="match status" value="1"/>
</dbReference>
<dbReference type="SUPFAM" id="SSF49384">
    <property type="entry name" value="Carbohydrate-binding domain"/>
    <property type="match status" value="1"/>
</dbReference>
<dbReference type="InterPro" id="IPR036116">
    <property type="entry name" value="FN3_sf"/>
</dbReference>
<dbReference type="GO" id="GO:0030248">
    <property type="term" value="F:cellulose binding"/>
    <property type="evidence" value="ECO:0007669"/>
    <property type="project" value="InterPro"/>
</dbReference>
<dbReference type="RefSeq" id="WP_113034901.1">
    <property type="nucleotide sequence ID" value="NZ_QMFB01000025.1"/>
</dbReference>
<dbReference type="InterPro" id="IPR036966">
    <property type="entry name" value="CBM3_sf"/>
</dbReference>
<reference evidence="4 5" key="1">
    <citation type="journal article" date="2009" name="Int. J. Syst. Evol. Microbiol.">
        <title>Paenibacillus contaminans sp. nov., isolated from a contaminated laboratory plate.</title>
        <authorList>
            <person name="Chou J.H."/>
            <person name="Lee J.H."/>
            <person name="Lin M.C."/>
            <person name="Chang P.S."/>
            <person name="Arun A.B."/>
            <person name="Young C.C."/>
            <person name="Chen W.M."/>
        </authorList>
    </citation>
    <scope>NUCLEOTIDE SEQUENCE [LARGE SCALE GENOMIC DNA]</scope>
    <source>
        <strain evidence="4 5">CKOBP-6</strain>
    </source>
</reference>
<keyword evidence="1" id="KW-0677">Repeat</keyword>
<dbReference type="Pfam" id="PF00041">
    <property type="entry name" value="fn3"/>
    <property type="match status" value="1"/>
</dbReference>
<accession>A0A329M3U7</accession>
<evidence type="ECO:0000313" key="5">
    <source>
        <dbReference type="Proteomes" id="UP000250369"/>
    </source>
</evidence>
<gene>
    <name evidence="4" type="ORF">DQG23_30975</name>
</gene>
<feature type="domain" description="Fibronectin type-III" evidence="2">
    <location>
        <begin position="500"/>
        <end position="583"/>
    </location>
</feature>
<comment type="caution">
    <text evidence="4">The sequence shown here is derived from an EMBL/GenBank/DDBJ whole genome shotgun (WGS) entry which is preliminary data.</text>
</comment>
<dbReference type="SMART" id="SM00060">
    <property type="entry name" value="FN3"/>
    <property type="match status" value="3"/>
</dbReference>
<evidence type="ECO:0000313" key="4">
    <source>
        <dbReference type="EMBL" id="RAV14855.1"/>
    </source>
</evidence>
<dbReference type="InterPro" id="IPR001956">
    <property type="entry name" value="CBM3"/>
</dbReference>